<dbReference type="CDD" id="cd15230">
    <property type="entry name" value="7tmA_OR5-like"/>
    <property type="match status" value="1"/>
</dbReference>
<dbReference type="PROSITE" id="PS00237">
    <property type="entry name" value="G_PROTEIN_RECEP_F1_1"/>
    <property type="match status" value="1"/>
</dbReference>
<keyword evidence="8 9" id="KW-0807">Transducer</keyword>
<dbReference type="GeneID" id="102377434"/>
<dbReference type="PRINTS" id="PR00237">
    <property type="entry name" value="GPCRRHODOPSN"/>
</dbReference>
<dbReference type="AlphaFoldDB" id="A0A1U7SKS9"/>
<evidence type="ECO:0000313" key="13">
    <source>
        <dbReference type="RefSeq" id="XP_006032297.1"/>
    </source>
</evidence>
<dbReference type="Proteomes" id="UP000189705">
    <property type="component" value="Unplaced"/>
</dbReference>
<keyword evidence="6 10" id="KW-0472">Membrane</keyword>
<dbReference type="OrthoDB" id="9890226at2759"/>
<dbReference type="KEGG" id="asn:102377434"/>
<keyword evidence="10" id="KW-0716">Sensory transduction</keyword>
<dbReference type="InParanoid" id="A0A1U7SKS9"/>
<keyword evidence="4 10" id="KW-1133">Transmembrane helix</keyword>
<comment type="similarity">
    <text evidence="9">Belongs to the G-protein coupled receptor 1 family.</text>
</comment>
<comment type="subcellular location">
    <subcellularLocation>
        <location evidence="10">Cell membrane</location>
        <topology evidence="10">Multi-pass membrane protein</topology>
    </subcellularLocation>
    <subcellularLocation>
        <location evidence="2">Membrane</location>
        <topology evidence="2">Multi-pass membrane protein</topology>
    </subcellularLocation>
</comment>
<accession>A0A1U7SKS9</accession>
<feature type="transmembrane region" description="Helical" evidence="10">
    <location>
        <begin position="97"/>
        <end position="120"/>
    </location>
</feature>
<dbReference type="InterPro" id="IPR000276">
    <property type="entry name" value="GPCR_Rhodpsn"/>
</dbReference>
<evidence type="ECO:0000256" key="9">
    <source>
        <dbReference type="RuleBase" id="RU000688"/>
    </source>
</evidence>
<feature type="transmembrane region" description="Helical" evidence="10">
    <location>
        <begin position="197"/>
        <end position="221"/>
    </location>
</feature>
<evidence type="ECO:0000313" key="12">
    <source>
        <dbReference type="Proteomes" id="UP000189705"/>
    </source>
</evidence>
<dbReference type="FunFam" id="1.20.1070.10:FF:000003">
    <property type="entry name" value="Olfactory receptor"/>
    <property type="match status" value="1"/>
</dbReference>
<dbReference type="SUPFAM" id="SSF81321">
    <property type="entry name" value="Family A G protein-coupled receptor-like"/>
    <property type="match status" value="1"/>
</dbReference>
<feature type="transmembrane region" description="Helical" evidence="10">
    <location>
        <begin position="242"/>
        <end position="261"/>
    </location>
</feature>
<evidence type="ECO:0000256" key="2">
    <source>
        <dbReference type="ARBA" id="ARBA00004141"/>
    </source>
</evidence>
<evidence type="ECO:0000256" key="4">
    <source>
        <dbReference type="ARBA" id="ARBA00022989"/>
    </source>
</evidence>
<evidence type="ECO:0000256" key="3">
    <source>
        <dbReference type="ARBA" id="ARBA00022692"/>
    </source>
</evidence>
<keyword evidence="10" id="KW-1003">Cell membrane</keyword>
<evidence type="ECO:0000256" key="6">
    <source>
        <dbReference type="ARBA" id="ARBA00023136"/>
    </source>
</evidence>
<feature type="transmembrane region" description="Helical" evidence="10">
    <location>
        <begin position="273"/>
        <end position="292"/>
    </location>
</feature>
<evidence type="ECO:0000256" key="8">
    <source>
        <dbReference type="ARBA" id="ARBA00023224"/>
    </source>
</evidence>
<dbReference type="Pfam" id="PF13853">
    <property type="entry name" value="7tm_4"/>
    <property type="match status" value="1"/>
</dbReference>
<evidence type="ECO:0000256" key="1">
    <source>
        <dbReference type="ARBA" id="ARBA00002936"/>
    </source>
</evidence>
<protein>
    <recommendedName>
        <fullName evidence="10">Olfactory receptor</fullName>
    </recommendedName>
</protein>
<dbReference type="InterPro" id="IPR017452">
    <property type="entry name" value="GPCR_Rhodpsn_7TM"/>
</dbReference>
<feature type="transmembrane region" description="Helical" evidence="10">
    <location>
        <begin position="308"/>
        <end position="329"/>
    </location>
</feature>
<dbReference type="GO" id="GO:0005886">
    <property type="term" value="C:plasma membrane"/>
    <property type="evidence" value="ECO:0007669"/>
    <property type="project" value="UniProtKB-SubCell"/>
</dbReference>
<keyword evidence="12" id="KW-1185">Reference proteome</keyword>
<evidence type="ECO:0000256" key="7">
    <source>
        <dbReference type="ARBA" id="ARBA00023170"/>
    </source>
</evidence>
<dbReference type="InterPro" id="IPR000725">
    <property type="entry name" value="Olfact_rcpt"/>
</dbReference>
<evidence type="ECO:0000256" key="10">
    <source>
        <dbReference type="RuleBase" id="RU363047"/>
    </source>
</evidence>
<dbReference type="PRINTS" id="PR00245">
    <property type="entry name" value="OLFACTORYR"/>
</dbReference>
<keyword evidence="5 9" id="KW-0297">G-protein coupled receptor</keyword>
<keyword evidence="10" id="KW-0552">Olfaction</keyword>
<keyword evidence="3 9" id="KW-0812">Transmembrane</keyword>
<name>A0A1U7SKS9_ALLSI</name>
<keyword evidence="7 9" id="KW-0675">Receptor</keyword>
<organism evidence="12 13">
    <name type="scientific">Alligator sinensis</name>
    <name type="common">Chinese alligator</name>
    <dbReference type="NCBI Taxonomy" id="38654"/>
    <lineage>
        <taxon>Eukaryota</taxon>
        <taxon>Metazoa</taxon>
        <taxon>Chordata</taxon>
        <taxon>Craniata</taxon>
        <taxon>Vertebrata</taxon>
        <taxon>Euteleostomi</taxon>
        <taxon>Archelosauria</taxon>
        <taxon>Archosauria</taxon>
        <taxon>Crocodylia</taxon>
        <taxon>Alligatoridae</taxon>
        <taxon>Alligatorinae</taxon>
        <taxon>Alligator</taxon>
    </lineage>
</organism>
<gene>
    <name evidence="13" type="primary">LOC102377434</name>
</gene>
<feature type="transmembrane region" description="Helical" evidence="10">
    <location>
        <begin position="60"/>
        <end position="77"/>
    </location>
</feature>
<feature type="domain" description="G-protein coupled receptors family 1 profile" evidence="11">
    <location>
        <begin position="41"/>
        <end position="290"/>
    </location>
</feature>
<dbReference type="GO" id="GO:0004984">
    <property type="term" value="F:olfactory receptor activity"/>
    <property type="evidence" value="ECO:0007669"/>
    <property type="project" value="InterPro"/>
</dbReference>
<evidence type="ECO:0000256" key="5">
    <source>
        <dbReference type="ARBA" id="ARBA00023040"/>
    </source>
</evidence>
<dbReference type="GO" id="GO:0004930">
    <property type="term" value="F:G protein-coupled receptor activity"/>
    <property type="evidence" value="ECO:0007669"/>
    <property type="project" value="UniProtKB-KW"/>
</dbReference>
<dbReference type="RefSeq" id="XP_006032297.1">
    <property type="nucleotide sequence ID" value="XM_006032235.1"/>
</dbReference>
<sequence>MRAENRTQVSEFILLGFTDRPDLEISLFILFLLIYLLTLMGNLGIIVLINVDPVLQSPMYFFLNNLSFIDICYSSIITPRMLYDFLVKGKTISYPAYAIQMLFFTLYATVECYILAVMAYDRFMAICKSLLYTVAMTKRFCVQLVAVSYLMALVNALVHTSCTFRLSFCGPNEISSYFCDIPQLLHLSCSNNYTSQMVLYVFSSFVVVGNGMIVLISYAYIVTTILKMRSSTGRHKTFSTCASHLAAVVLYYGTLTFIYVQPGGMDAVEQDKLVSVFYTIVIPMLNPLIYSLRNKEVKNAMRKQIGRFFFPLVTTVVCIQLVMATVLHLEP</sequence>
<feature type="transmembrane region" description="Helical" evidence="10">
    <location>
        <begin position="25"/>
        <end position="48"/>
    </location>
</feature>
<dbReference type="PROSITE" id="PS50262">
    <property type="entry name" value="G_PROTEIN_RECEP_F1_2"/>
    <property type="match status" value="1"/>
</dbReference>
<reference evidence="13" key="1">
    <citation type="submission" date="2025-08" db="UniProtKB">
        <authorList>
            <consortium name="RefSeq"/>
        </authorList>
    </citation>
    <scope>IDENTIFICATION</scope>
</reference>
<evidence type="ECO:0000259" key="11">
    <source>
        <dbReference type="PROSITE" id="PS50262"/>
    </source>
</evidence>
<dbReference type="PANTHER" id="PTHR48018">
    <property type="entry name" value="OLFACTORY RECEPTOR"/>
    <property type="match status" value="1"/>
</dbReference>
<feature type="transmembrane region" description="Helical" evidence="10">
    <location>
        <begin position="140"/>
        <end position="158"/>
    </location>
</feature>
<proteinExistence type="inferred from homology"/>
<dbReference type="Gene3D" id="1.20.1070.10">
    <property type="entry name" value="Rhodopsin 7-helix transmembrane proteins"/>
    <property type="match status" value="1"/>
</dbReference>
<comment type="function">
    <text evidence="1">Odorant receptor.</text>
</comment>